<evidence type="ECO:0000256" key="1">
    <source>
        <dbReference type="SAM" id="MobiDB-lite"/>
    </source>
</evidence>
<evidence type="ECO:0000313" key="2">
    <source>
        <dbReference type="EMBL" id="KAB0803747.1"/>
    </source>
</evidence>
<dbReference type="Proteomes" id="UP000327044">
    <property type="component" value="Unassembled WGS sequence"/>
</dbReference>
<dbReference type="EMBL" id="VVIM01000001">
    <property type="protein sequence ID" value="KAB0803747.1"/>
    <property type="molecule type" value="Genomic_DNA"/>
</dbReference>
<dbReference type="InterPro" id="IPR011011">
    <property type="entry name" value="Znf_FYVE_PHD"/>
</dbReference>
<dbReference type="CDD" id="cd15517">
    <property type="entry name" value="PHD_TCF19_like"/>
    <property type="match status" value="1"/>
</dbReference>
<comment type="caution">
    <text evidence="2">The sequence shown here is derived from an EMBL/GenBank/DDBJ whole genome shotgun (WGS) entry which is preliminary data.</text>
</comment>
<dbReference type="InParanoid" id="A0A5N4B2C2"/>
<dbReference type="SUPFAM" id="SSF57903">
    <property type="entry name" value="FYVE/PHD zinc finger"/>
    <property type="match status" value="1"/>
</dbReference>
<feature type="region of interest" description="Disordered" evidence="1">
    <location>
        <begin position="180"/>
        <end position="202"/>
    </location>
</feature>
<evidence type="ECO:0008006" key="4">
    <source>
        <dbReference type="Google" id="ProtNLM"/>
    </source>
</evidence>
<gene>
    <name evidence="2" type="ORF">PPYR_00717</name>
</gene>
<dbReference type="InterPro" id="IPR013083">
    <property type="entry name" value="Znf_RING/FYVE/PHD"/>
</dbReference>
<reference evidence="2 3" key="1">
    <citation type="journal article" date="2018" name="Elife">
        <title>Firefly genomes illuminate parallel origins of bioluminescence in beetles.</title>
        <authorList>
            <person name="Fallon T.R."/>
            <person name="Lower S.E."/>
            <person name="Chang C.H."/>
            <person name="Bessho-Uehara M."/>
            <person name="Martin G.J."/>
            <person name="Bewick A.J."/>
            <person name="Behringer M."/>
            <person name="Debat H.J."/>
            <person name="Wong I."/>
            <person name="Day J.C."/>
            <person name="Suvorov A."/>
            <person name="Silva C.J."/>
            <person name="Stanger-Hall K.F."/>
            <person name="Hall D.W."/>
            <person name="Schmitz R.J."/>
            <person name="Nelson D.R."/>
            <person name="Lewis S.M."/>
            <person name="Shigenobu S."/>
            <person name="Bybee S.M."/>
            <person name="Larracuente A.M."/>
            <person name="Oba Y."/>
            <person name="Weng J.K."/>
        </authorList>
    </citation>
    <scope>NUCLEOTIDE SEQUENCE [LARGE SCALE GENOMIC DNA]</scope>
    <source>
        <strain evidence="2">1611_PpyrPB1</strain>
        <tissue evidence="2">Whole body</tissue>
    </source>
</reference>
<proteinExistence type="predicted"/>
<evidence type="ECO:0000313" key="3">
    <source>
        <dbReference type="Proteomes" id="UP000327044"/>
    </source>
</evidence>
<organism evidence="2 3">
    <name type="scientific">Photinus pyralis</name>
    <name type="common">Common eastern firefly</name>
    <name type="synonym">Lampyris pyralis</name>
    <dbReference type="NCBI Taxonomy" id="7054"/>
    <lineage>
        <taxon>Eukaryota</taxon>
        <taxon>Metazoa</taxon>
        <taxon>Ecdysozoa</taxon>
        <taxon>Arthropoda</taxon>
        <taxon>Hexapoda</taxon>
        <taxon>Insecta</taxon>
        <taxon>Pterygota</taxon>
        <taxon>Neoptera</taxon>
        <taxon>Endopterygota</taxon>
        <taxon>Coleoptera</taxon>
        <taxon>Polyphaga</taxon>
        <taxon>Elateriformia</taxon>
        <taxon>Elateroidea</taxon>
        <taxon>Lampyridae</taxon>
        <taxon>Lampyrinae</taxon>
        <taxon>Photinus</taxon>
    </lineage>
</organism>
<dbReference type="AlphaFoldDB" id="A0A5N4B2C2"/>
<sequence>MKNTPNRKLNRLQFGKLLGESWGKSASVHNAVSAFKSTGVMPFNPQIIPDYAFLIIEDTMNTPDNQNRPTQDIPVIHQQQPITPQPKQHKTRHHPQISPQPGPSGNRTESHETPPKITPGKALDLISPVPTIAPLTQKVKRNLSRVITSPEYIGYRKEVASKKQRKSVVVKSKAISKSRVVTPRDESSSSESENLVLDDTSSGEEELEEYENECAGCHEDYRQTQRKDDWIQCVTCKRWLHEGCTSFENVCLPCGKSLSKKKT</sequence>
<feature type="region of interest" description="Disordered" evidence="1">
    <location>
        <begin position="83"/>
        <end position="123"/>
    </location>
</feature>
<name>A0A5N4B2C2_PHOPY</name>
<protein>
    <recommendedName>
        <fullName evidence="4">Zinc finger PHD-type domain-containing protein</fullName>
    </recommendedName>
</protein>
<feature type="compositionally biased region" description="Polar residues" evidence="1">
    <location>
        <begin position="97"/>
        <end position="107"/>
    </location>
</feature>
<keyword evidence="3" id="KW-1185">Reference proteome</keyword>
<accession>A0A5N4B2C2</accession>
<dbReference type="Gene3D" id="3.30.40.10">
    <property type="entry name" value="Zinc/RING finger domain, C3HC4 (zinc finger)"/>
    <property type="match status" value="1"/>
</dbReference>